<evidence type="ECO:0000256" key="1">
    <source>
        <dbReference type="SAM" id="MobiDB-lite"/>
    </source>
</evidence>
<keyword evidence="4" id="KW-1185">Reference proteome</keyword>
<gene>
    <name evidence="3" type="ORF">Enr8_28150</name>
</gene>
<feature type="domain" description="DUF5077" evidence="2">
    <location>
        <begin position="104"/>
        <end position="207"/>
    </location>
</feature>
<dbReference type="OrthoDB" id="238434at2"/>
<evidence type="ECO:0000313" key="3">
    <source>
        <dbReference type="EMBL" id="TWT32998.1"/>
    </source>
</evidence>
<proteinExistence type="predicted"/>
<dbReference type="Pfam" id="PF16871">
    <property type="entry name" value="DUF5077"/>
    <property type="match status" value="1"/>
</dbReference>
<organism evidence="3 4">
    <name type="scientific">Blastopirellula retiformator</name>
    <dbReference type="NCBI Taxonomy" id="2527970"/>
    <lineage>
        <taxon>Bacteria</taxon>
        <taxon>Pseudomonadati</taxon>
        <taxon>Planctomycetota</taxon>
        <taxon>Planctomycetia</taxon>
        <taxon>Pirellulales</taxon>
        <taxon>Pirellulaceae</taxon>
        <taxon>Blastopirellula</taxon>
    </lineage>
</organism>
<accession>A0A5C5V380</accession>
<evidence type="ECO:0000259" key="2">
    <source>
        <dbReference type="Pfam" id="PF16871"/>
    </source>
</evidence>
<dbReference type="AlphaFoldDB" id="A0A5C5V380"/>
<dbReference type="EMBL" id="SJPF01000003">
    <property type="protein sequence ID" value="TWT32998.1"/>
    <property type="molecule type" value="Genomic_DNA"/>
</dbReference>
<reference evidence="3 4" key="1">
    <citation type="submission" date="2019-02" db="EMBL/GenBank/DDBJ databases">
        <title>Deep-cultivation of Planctomycetes and their phenomic and genomic characterization uncovers novel biology.</title>
        <authorList>
            <person name="Wiegand S."/>
            <person name="Jogler M."/>
            <person name="Boedeker C."/>
            <person name="Pinto D."/>
            <person name="Vollmers J."/>
            <person name="Rivas-Marin E."/>
            <person name="Kohn T."/>
            <person name="Peeters S.H."/>
            <person name="Heuer A."/>
            <person name="Rast P."/>
            <person name="Oberbeckmann S."/>
            <person name="Bunk B."/>
            <person name="Jeske O."/>
            <person name="Meyerdierks A."/>
            <person name="Storesund J.E."/>
            <person name="Kallscheuer N."/>
            <person name="Luecker S."/>
            <person name="Lage O.M."/>
            <person name="Pohl T."/>
            <person name="Merkel B.J."/>
            <person name="Hornburger P."/>
            <person name="Mueller R.-W."/>
            <person name="Bruemmer F."/>
            <person name="Labrenz M."/>
            <person name="Spormann A.M."/>
            <person name="Op Den Camp H."/>
            <person name="Overmann J."/>
            <person name="Amann R."/>
            <person name="Jetten M.S.M."/>
            <person name="Mascher T."/>
            <person name="Medema M.H."/>
            <person name="Devos D.P."/>
            <person name="Kaster A.-K."/>
            <person name="Ovreas L."/>
            <person name="Rohde M."/>
            <person name="Galperin M.Y."/>
            <person name="Jogler C."/>
        </authorList>
    </citation>
    <scope>NUCLEOTIDE SEQUENCE [LARGE SCALE GENOMIC DNA]</scope>
    <source>
        <strain evidence="3 4">Enr8</strain>
    </source>
</reference>
<dbReference type="Pfam" id="PF11958">
    <property type="entry name" value="DUF3472"/>
    <property type="match status" value="1"/>
</dbReference>
<dbReference type="RefSeq" id="WP_146432444.1">
    <property type="nucleotide sequence ID" value="NZ_SJPF01000003.1"/>
</dbReference>
<protein>
    <recommendedName>
        <fullName evidence="2">DUF5077 domain-containing protein</fullName>
    </recommendedName>
</protein>
<dbReference type="Proteomes" id="UP000318878">
    <property type="component" value="Unassembled WGS sequence"/>
</dbReference>
<sequence>MHLHSVSRTYLTTYLSLLMIGLIGTPHCAAEVVGQLEQDPQLFRGGTEADGRDYFLYGQPAVDGKLVLTASNGFFDAGVCRAEGQSTLPRADDQNLIAPNFECLDNWKKTDGGLRWHFWTDKPGAVQLQVWLQVSEKQAGSEIRVSLGGDVQTVRTSGADATSPQPWNLKFDLQQPGEQTLELTATSIASAQLGVGKLQGIVLAGSAIESAQLLRARWRPAAVHGHYSSSVCPESRVWVMTTRSTTDTGSYSPITTPFGYYGTSFRADGRSEGGFNFSMWAASRKGSVPPLQEMPHLLAAGSPDAQFSGFGHEGSGVKLRGWTAMPDQPKTVIQSLRVENDGDYHTYYGYFWDHPTKRWKLYAVGRKWSNGKTLSNLKPGSFCEVPGPPHIQRTGDLPREVVRRGWALEEEGKWRPLDQFHCSKGKGAPMNKSWSLTAAGEFAMTTGGMRYYEPVKTIQLTNPTEIPPYLSPAATKQLYQLPATFAEPETVEAGAADATVNLRLEDAGTNAKLIVYYGETDCLTFAPRRLHATERRSEVSQAGQSDDRTWSHATEAQSAGDGDNLVRLTGLEPGKTYFYRALVVNEEGQTWMFDSHSLSAK</sequence>
<name>A0A5C5V380_9BACT</name>
<dbReference type="InterPro" id="IPR021862">
    <property type="entry name" value="DUF3472"/>
</dbReference>
<dbReference type="InterPro" id="IPR031712">
    <property type="entry name" value="DUF5077"/>
</dbReference>
<feature type="region of interest" description="Disordered" evidence="1">
    <location>
        <begin position="533"/>
        <end position="566"/>
    </location>
</feature>
<comment type="caution">
    <text evidence="3">The sequence shown here is derived from an EMBL/GenBank/DDBJ whole genome shotgun (WGS) entry which is preliminary data.</text>
</comment>
<evidence type="ECO:0000313" key="4">
    <source>
        <dbReference type="Proteomes" id="UP000318878"/>
    </source>
</evidence>